<gene>
    <name evidence="1" type="ORF">HK105_204128</name>
</gene>
<proteinExistence type="predicted"/>
<accession>A0ABR4NA17</accession>
<organism evidence="1 2">
    <name type="scientific">Polyrhizophydium stewartii</name>
    <dbReference type="NCBI Taxonomy" id="2732419"/>
    <lineage>
        <taxon>Eukaryota</taxon>
        <taxon>Fungi</taxon>
        <taxon>Fungi incertae sedis</taxon>
        <taxon>Chytridiomycota</taxon>
        <taxon>Chytridiomycota incertae sedis</taxon>
        <taxon>Chytridiomycetes</taxon>
        <taxon>Rhizophydiales</taxon>
        <taxon>Rhizophydiales incertae sedis</taxon>
        <taxon>Polyrhizophydium</taxon>
    </lineage>
</organism>
<protein>
    <submittedName>
        <fullName evidence="1">Uncharacterized protein</fullName>
    </submittedName>
</protein>
<dbReference type="EMBL" id="JADGIZ020000017">
    <property type="protein sequence ID" value="KAL2916372.1"/>
    <property type="molecule type" value="Genomic_DNA"/>
</dbReference>
<comment type="caution">
    <text evidence="1">The sequence shown here is derived from an EMBL/GenBank/DDBJ whole genome shotgun (WGS) entry which is preliminary data.</text>
</comment>
<name>A0ABR4NA17_9FUNG</name>
<keyword evidence="2" id="KW-1185">Reference proteome</keyword>
<dbReference type="Proteomes" id="UP001527925">
    <property type="component" value="Unassembled WGS sequence"/>
</dbReference>
<dbReference type="Pfam" id="PF20180">
    <property type="entry name" value="UQCC2_CBP6"/>
    <property type="match status" value="1"/>
</dbReference>
<evidence type="ECO:0000313" key="2">
    <source>
        <dbReference type="Proteomes" id="UP001527925"/>
    </source>
</evidence>
<evidence type="ECO:0000313" key="1">
    <source>
        <dbReference type="EMBL" id="KAL2916372.1"/>
    </source>
</evidence>
<reference evidence="1 2" key="1">
    <citation type="submission" date="2023-09" db="EMBL/GenBank/DDBJ databases">
        <title>Pangenome analysis of Batrachochytrium dendrobatidis and related Chytrids.</title>
        <authorList>
            <person name="Yacoub M.N."/>
            <person name="Stajich J.E."/>
            <person name="James T.Y."/>
        </authorList>
    </citation>
    <scope>NUCLEOTIDE SEQUENCE [LARGE SCALE GENOMIC DNA]</scope>
    <source>
        <strain evidence="1 2">JEL0888</strain>
    </source>
</reference>
<sequence length="128" mass="14894">MVTPRELFRGFVRAHNRWPKQELRPDSFRDMLLQRVRTEFRKPATGSQLQERLEDGQKQLAALNMLLDGAFETKHPLQERGPIREFLPPSRSFALLDQPAREQLSEKNTSPWTFLGAYMAGQLSSKRN</sequence>